<feature type="compositionally biased region" description="Basic residues" evidence="1">
    <location>
        <begin position="45"/>
        <end position="56"/>
    </location>
</feature>
<dbReference type="InParanoid" id="A0A6P9A7S8"/>
<sequence length="312" mass="34691">MGCQDVFGELDNRDVLDSPPRRHRRHLSDGHDVSGQFGTLDSPPRRQKQGRKRHRAAWHDAHDASALRLPQAPQADEEEALSPVRQRDFSGLLDDDTPPSASSFQYRDRPCDDREDELSFDQRHASSSFEEGGHERDLFDEDGDDGDLWRECPTSASPPGSPEFSIPRRDDRFPRHQDSPGEDDREDGASSPMASFWARRGSPSYSPAPQRAFNWRPSLSPRLSRGRDEDPFAYVPQSTLLAPRGEDEDGDASSARSACCTSRSPRGARSRRPPPPSPAPSPAVSGKMILCLSPAERSTPPPNVSKWHGYMG</sequence>
<dbReference type="Proteomes" id="UP000515158">
    <property type="component" value="Unplaced"/>
</dbReference>
<evidence type="ECO:0000313" key="3">
    <source>
        <dbReference type="RefSeq" id="XP_034253997.1"/>
    </source>
</evidence>
<dbReference type="AlphaFoldDB" id="A0A6P9A7S8"/>
<feature type="region of interest" description="Disordered" evidence="1">
    <location>
        <begin position="1"/>
        <end position="312"/>
    </location>
</feature>
<dbReference type="RefSeq" id="XP_034253997.1">
    <property type="nucleotide sequence ID" value="XM_034398106.1"/>
</dbReference>
<name>A0A6P9A7S8_THRPL</name>
<evidence type="ECO:0000256" key="1">
    <source>
        <dbReference type="SAM" id="MobiDB-lite"/>
    </source>
</evidence>
<keyword evidence="2" id="KW-1185">Reference proteome</keyword>
<gene>
    <name evidence="3" type="primary">LOC117652897</name>
</gene>
<accession>A0A6P9A7S8</accession>
<reference evidence="3" key="1">
    <citation type="submission" date="2025-08" db="UniProtKB">
        <authorList>
            <consortium name="RefSeq"/>
        </authorList>
    </citation>
    <scope>IDENTIFICATION</scope>
    <source>
        <tissue evidence="3">Total insect</tissue>
    </source>
</reference>
<dbReference type="GeneID" id="117652897"/>
<feature type="compositionally biased region" description="Basic and acidic residues" evidence="1">
    <location>
        <begin position="166"/>
        <end position="179"/>
    </location>
</feature>
<organism evidence="3">
    <name type="scientific">Thrips palmi</name>
    <name type="common">Melon thrips</name>
    <dbReference type="NCBI Taxonomy" id="161013"/>
    <lineage>
        <taxon>Eukaryota</taxon>
        <taxon>Metazoa</taxon>
        <taxon>Ecdysozoa</taxon>
        <taxon>Arthropoda</taxon>
        <taxon>Hexapoda</taxon>
        <taxon>Insecta</taxon>
        <taxon>Pterygota</taxon>
        <taxon>Neoptera</taxon>
        <taxon>Paraneoptera</taxon>
        <taxon>Thysanoptera</taxon>
        <taxon>Terebrantia</taxon>
        <taxon>Thripoidea</taxon>
        <taxon>Thripidae</taxon>
        <taxon>Thrips</taxon>
    </lineage>
</organism>
<evidence type="ECO:0000313" key="2">
    <source>
        <dbReference type="Proteomes" id="UP000515158"/>
    </source>
</evidence>
<proteinExistence type="predicted"/>
<feature type="compositionally biased region" description="Basic and acidic residues" evidence="1">
    <location>
        <begin position="10"/>
        <end position="20"/>
    </location>
</feature>
<feature type="compositionally biased region" description="Low complexity" evidence="1">
    <location>
        <begin position="252"/>
        <end position="265"/>
    </location>
</feature>
<dbReference type="KEGG" id="tpal:117652897"/>
<protein>
    <submittedName>
        <fullName evidence="3">Uncharacterized protein LOC117652897</fullName>
    </submittedName>
</protein>